<name>A0A2G1UNF3_9GAMM</name>
<dbReference type="PROSITE" id="PS51257">
    <property type="entry name" value="PROKAR_LIPOPROTEIN"/>
    <property type="match status" value="1"/>
</dbReference>
<evidence type="ECO:0000256" key="1">
    <source>
        <dbReference type="SAM" id="SignalP"/>
    </source>
</evidence>
<dbReference type="EMBL" id="NTFH01000005">
    <property type="protein sequence ID" value="PHQ16002.1"/>
    <property type="molecule type" value="Genomic_DNA"/>
</dbReference>
<dbReference type="InterPro" id="IPR003961">
    <property type="entry name" value="FN3_dom"/>
</dbReference>
<keyword evidence="3" id="KW-1185">Reference proteome</keyword>
<dbReference type="Proteomes" id="UP000231409">
    <property type="component" value="Unassembled WGS sequence"/>
</dbReference>
<protein>
    <recommendedName>
        <fullName evidence="4">Fibronectin type-III domain-containing protein</fullName>
    </recommendedName>
</protein>
<dbReference type="Gene3D" id="2.60.40.10">
    <property type="entry name" value="Immunoglobulins"/>
    <property type="match status" value="1"/>
</dbReference>
<dbReference type="SUPFAM" id="SSF49265">
    <property type="entry name" value="Fibronectin type III"/>
    <property type="match status" value="1"/>
</dbReference>
<proteinExistence type="predicted"/>
<evidence type="ECO:0000313" key="2">
    <source>
        <dbReference type="EMBL" id="PHQ16002.1"/>
    </source>
</evidence>
<dbReference type="CDD" id="cd00063">
    <property type="entry name" value="FN3"/>
    <property type="match status" value="1"/>
</dbReference>
<dbReference type="AlphaFoldDB" id="A0A2G1UNF3"/>
<organism evidence="2 3">
    <name type="scientific">Marinobacter profundi</name>
    <dbReference type="NCBI Taxonomy" id="2666256"/>
    <lineage>
        <taxon>Bacteria</taxon>
        <taxon>Pseudomonadati</taxon>
        <taxon>Pseudomonadota</taxon>
        <taxon>Gammaproteobacteria</taxon>
        <taxon>Pseudomonadales</taxon>
        <taxon>Marinobacteraceae</taxon>
        <taxon>Marinobacter</taxon>
    </lineage>
</organism>
<sequence>MSSNVKKRVQQGLLTLPLVAFISGCGLAGSSADSSTDNRMSSQTAATDQPEVRVAGAAVKGVIRQGLVTANRLVSDKSGTYQLDRLAAKPVRTDNDGRYELRLRGQAEGWALVELTADASTRMVCDVVPACEQASGEAVAFGQPFQLDSAIVLRGAGDLTRDAIYLTPLSQLAIALAERATNGYSPESLQAAYQTVENWFGLSAGALRLAPPDLTQLDQAGDVSADALQVAVMNAAFLAVVNNNARWSSLGDVLDDMAGQITQTGQLAILGDGSNLALSDILAAAAVQASDLQQTVASGTLSQKLVIVEYRNVQRFKTIAGVYGTDGSTVADGSGTTGATGDTVAGLPANSALLSWQAPLTRENGVSLSMGEIAGYEVGYGPSPDNLSQSLAIGDAYVDELLIDELSAGTWYFAVRTLDAEGNRSRWSEVVSKVISI</sequence>
<evidence type="ECO:0000313" key="3">
    <source>
        <dbReference type="Proteomes" id="UP000231409"/>
    </source>
</evidence>
<keyword evidence="1" id="KW-0732">Signal</keyword>
<reference evidence="2 3" key="1">
    <citation type="submission" date="2017-09" db="EMBL/GenBank/DDBJ databases">
        <title>The draft genome sequences of Marinobacter sp. PWS21.</title>
        <authorList>
            <person name="Cao J."/>
        </authorList>
    </citation>
    <scope>NUCLEOTIDE SEQUENCE [LARGE SCALE GENOMIC DNA]</scope>
    <source>
        <strain evidence="2 3">PWS21</strain>
    </source>
</reference>
<dbReference type="InterPro" id="IPR013783">
    <property type="entry name" value="Ig-like_fold"/>
</dbReference>
<evidence type="ECO:0008006" key="4">
    <source>
        <dbReference type="Google" id="ProtNLM"/>
    </source>
</evidence>
<gene>
    <name evidence="2" type="ORF">CLH61_07655</name>
</gene>
<dbReference type="RefSeq" id="WP_099614108.1">
    <property type="nucleotide sequence ID" value="NZ_KZ319369.1"/>
</dbReference>
<comment type="caution">
    <text evidence="2">The sequence shown here is derived from an EMBL/GenBank/DDBJ whole genome shotgun (WGS) entry which is preliminary data.</text>
</comment>
<feature type="chain" id="PRO_5013578713" description="Fibronectin type-III domain-containing protein" evidence="1">
    <location>
        <begin position="29"/>
        <end position="437"/>
    </location>
</feature>
<feature type="signal peptide" evidence="1">
    <location>
        <begin position="1"/>
        <end position="28"/>
    </location>
</feature>
<accession>A0A2G1UNF3</accession>
<dbReference type="InterPro" id="IPR036116">
    <property type="entry name" value="FN3_sf"/>
</dbReference>